<dbReference type="AlphaFoldDB" id="A0A6P5WFC5"/>
<dbReference type="OrthoDB" id="1690717at2759"/>
<dbReference type="GeneID" id="111274212"/>
<name>A0A6P5WFC5_DURZI</name>
<gene>
    <name evidence="2" type="primary">LOC111274212</name>
</gene>
<dbReference type="PANTHER" id="PTHR48475:SF1">
    <property type="entry name" value="RNASE H TYPE-1 DOMAIN-CONTAINING PROTEIN"/>
    <property type="match status" value="1"/>
</dbReference>
<reference evidence="2" key="1">
    <citation type="submission" date="2025-08" db="UniProtKB">
        <authorList>
            <consortium name="RefSeq"/>
        </authorList>
    </citation>
    <scope>IDENTIFICATION</scope>
    <source>
        <tissue evidence="2">Fruit stalk</tissue>
    </source>
</reference>
<proteinExistence type="predicted"/>
<organism evidence="1 2">
    <name type="scientific">Durio zibethinus</name>
    <name type="common">Durian</name>
    <dbReference type="NCBI Taxonomy" id="66656"/>
    <lineage>
        <taxon>Eukaryota</taxon>
        <taxon>Viridiplantae</taxon>
        <taxon>Streptophyta</taxon>
        <taxon>Embryophyta</taxon>
        <taxon>Tracheophyta</taxon>
        <taxon>Spermatophyta</taxon>
        <taxon>Magnoliopsida</taxon>
        <taxon>eudicotyledons</taxon>
        <taxon>Gunneridae</taxon>
        <taxon>Pentapetalae</taxon>
        <taxon>rosids</taxon>
        <taxon>malvids</taxon>
        <taxon>Malvales</taxon>
        <taxon>Malvaceae</taxon>
        <taxon>Helicteroideae</taxon>
        <taxon>Durio</taxon>
    </lineage>
</organism>
<dbReference type="RefSeq" id="XP_022714569.1">
    <property type="nucleotide sequence ID" value="XM_022858834.1"/>
</dbReference>
<protein>
    <submittedName>
        <fullName evidence="2">Uncharacterized protein LOC111274212</fullName>
    </submittedName>
</protein>
<evidence type="ECO:0000313" key="1">
    <source>
        <dbReference type="Proteomes" id="UP000515121"/>
    </source>
</evidence>
<evidence type="ECO:0000313" key="2">
    <source>
        <dbReference type="RefSeq" id="XP_022714569.1"/>
    </source>
</evidence>
<sequence length="138" mass="15632">MAIEENKPIVKSWRIYFDGAVNALGHDIGVILISLDGYYYPITIREKNQIANALATIAAVIKIYANTEIQPIKLDVKDVPTHCSGVEEKLMGGHDIFYKRNRDQVLLKCVNTTEVKRIIEEVHDEVCEAYANGHMMTR</sequence>
<dbReference type="KEGG" id="dzi:111274212"/>
<dbReference type="Proteomes" id="UP000515121">
    <property type="component" value="Unplaced"/>
</dbReference>
<keyword evidence="1" id="KW-1185">Reference proteome</keyword>
<dbReference type="PANTHER" id="PTHR48475">
    <property type="entry name" value="RIBONUCLEASE H"/>
    <property type="match status" value="1"/>
</dbReference>
<accession>A0A6P5WFC5</accession>